<evidence type="ECO:0000259" key="1">
    <source>
        <dbReference type="PROSITE" id="PS51186"/>
    </source>
</evidence>
<keyword evidence="3" id="KW-1185">Reference proteome</keyword>
<proteinExistence type="predicted"/>
<dbReference type="RefSeq" id="WP_161338758.1">
    <property type="nucleotide sequence ID" value="NZ_JBHSDG010000005.1"/>
</dbReference>
<dbReference type="OrthoDB" id="9789081at2"/>
<dbReference type="InterPro" id="IPR000182">
    <property type="entry name" value="GNAT_dom"/>
</dbReference>
<organism evidence="2 3">
    <name type="scientific">Sneathiella chungangensis</name>
    <dbReference type="NCBI Taxonomy" id="1418234"/>
    <lineage>
        <taxon>Bacteria</taxon>
        <taxon>Pseudomonadati</taxon>
        <taxon>Pseudomonadota</taxon>
        <taxon>Alphaproteobacteria</taxon>
        <taxon>Sneathiellales</taxon>
        <taxon>Sneathiellaceae</taxon>
        <taxon>Sneathiella</taxon>
    </lineage>
</organism>
<dbReference type="CDD" id="cd04301">
    <property type="entry name" value="NAT_SF"/>
    <property type="match status" value="1"/>
</dbReference>
<dbReference type="Proteomes" id="UP000445696">
    <property type="component" value="Unassembled WGS sequence"/>
</dbReference>
<accession>A0A845MEA8</accession>
<dbReference type="InterPro" id="IPR016181">
    <property type="entry name" value="Acyl_CoA_acyltransferase"/>
</dbReference>
<evidence type="ECO:0000313" key="2">
    <source>
        <dbReference type="EMBL" id="MZR22308.1"/>
    </source>
</evidence>
<dbReference type="PROSITE" id="PS51186">
    <property type="entry name" value="GNAT"/>
    <property type="match status" value="1"/>
</dbReference>
<sequence length="156" mass="17553">MEITIRDFDEKDAAATARLFFESVRRGAATRYSEAQRQAWAPDLPDPAEWRDRLGGLRTWIAEVEGKMAGFMSVTPTGHLDLAFVHPDWIGAGVAKALYGPVEQYARQSGLSRLTSDASLLARPFFERQGWQVLREQQPVRNGVALANFRMEKTLD</sequence>
<keyword evidence="2" id="KW-0808">Transferase</keyword>
<dbReference type="Pfam" id="PF13673">
    <property type="entry name" value="Acetyltransf_10"/>
    <property type="match status" value="1"/>
</dbReference>
<dbReference type="SUPFAM" id="SSF55729">
    <property type="entry name" value="Acyl-CoA N-acyltransferases (Nat)"/>
    <property type="match status" value="1"/>
</dbReference>
<dbReference type="AlphaFoldDB" id="A0A845MEA8"/>
<dbReference type="GO" id="GO:0016747">
    <property type="term" value="F:acyltransferase activity, transferring groups other than amino-acyl groups"/>
    <property type="evidence" value="ECO:0007669"/>
    <property type="project" value="InterPro"/>
</dbReference>
<comment type="caution">
    <text evidence="2">The sequence shown here is derived from an EMBL/GenBank/DDBJ whole genome shotgun (WGS) entry which is preliminary data.</text>
</comment>
<dbReference type="Gene3D" id="3.40.630.30">
    <property type="match status" value="1"/>
</dbReference>
<evidence type="ECO:0000313" key="3">
    <source>
        <dbReference type="Proteomes" id="UP000445696"/>
    </source>
</evidence>
<protein>
    <submittedName>
        <fullName evidence="2">GNAT family N-acetyltransferase</fullName>
    </submittedName>
</protein>
<name>A0A845MEA8_9PROT</name>
<reference evidence="2 3" key="1">
    <citation type="journal article" date="2014" name="Int. J. Syst. Evol. Microbiol.">
        <title>Sneathiella chungangensis sp. nov., isolated from a marine sand, and emended description of the genus Sneathiella.</title>
        <authorList>
            <person name="Siamphan C."/>
            <person name="Kim H."/>
            <person name="Lee J.S."/>
            <person name="Kim W."/>
        </authorList>
    </citation>
    <scope>NUCLEOTIDE SEQUENCE [LARGE SCALE GENOMIC DNA]</scope>
    <source>
        <strain evidence="2 3">KCTC 32476</strain>
    </source>
</reference>
<dbReference type="InterPro" id="IPR052564">
    <property type="entry name" value="N-acetyltrans/Recomb-assoc"/>
</dbReference>
<dbReference type="PANTHER" id="PTHR43451:SF1">
    <property type="entry name" value="ACETYLTRANSFERASE"/>
    <property type="match status" value="1"/>
</dbReference>
<dbReference type="PANTHER" id="PTHR43451">
    <property type="entry name" value="ACETYLTRANSFERASE (GNAT) FAMILY PROTEIN"/>
    <property type="match status" value="1"/>
</dbReference>
<gene>
    <name evidence="2" type="ORF">GQF03_08195</name>
</gene>
<dbReference type="EMBL" id="WTVA01000003">
    <property type="protein sequence ID" value="MZR22308.1"/>
    <property type="molecule type" value="Genomic_DNA"/>
</dbReference>
<feature type="domain" description="N-acetyltransferase" evidence="1">
    <location>
        <begin position="3"/>
        <end position="156"/>
    </location>
</feature>